<proteinExistence type="predicted"/>
<organism evidence="3 4">
    <name type="scientific">Lophium mytilinum</name>
    <dbReference type="NCBI Taxonomy" id="390894"/>
    <lineage>
        <taxon>Eukaryota</taxon>
        <taxon>Fungi</taxon>
        <taxon>Dikarya</taxon>
        <taxon>Ascomycota</taxon>
        <taxon>Pezizomycotina</taxon>
        <taxon>Dothideomycetes</taxon>
        <taxon>Pleosporomycetidae</taxon>
        <taxon>Mytilinidiales</taxon>
        <taxon>Mytilinidiaceae</taxon>
        <taxon>Lophium</taxon>
    </lineage>
</organism>
<keyword evidence="2" id="KW-1133">Transmembrane helix</keyword>
<dbReference type="AlphaFoldDB" id="A0A6A6QC93"/>
<evidence type="ECO:0000256" key="2">
    <source>
        <dbReference type="SAM" id="Phobius"/>
    </source>
</evidence>
<evidence type="ECO:0000256" key="1">
    <source>
        <dbReference type="SAM" id="MobiDB-lite"/>
    </source>
</evidence>
<gene>
    <name evidence="3" type="ORF">BU16DRAFT_597860</name>
</gene>
<protein>
    <submittedName>
        <fullName evidence="3">Uncharacterized protein</fullName>
    </submittedName>
</protein>
<keyword evidence="4" id="KW-1185">Reference proteome</keyword>
<evidence type="ECO:0000313" key="4">
    <source>
        <dbReference type="Proteomes" id="UP000799750"/>
    </source>
</evidence>
<sequence length="518" mass="58166">MSPSLPVSIRRGKCGESMPMIYLGEATRSDTTISTIKHLSDLFTKTSLWFTFSVVIAGFVRSFYGLAVIELTFLSLIGLILVTYFWTLLFFAFAQVDIPLFDFDDLSKPAHGSDEMIANCGKTTAFANIYSIYKIEDWHQLVVLFAVTVAPIFLLGIIRVEWNILFHFPGTTNRFMKKWLKKWERLQDWVTLVAFGYAIYAAVDSAVRLSNFRSRVKEIKGYHPAAEEWGYGQTTALLVWLPILVSLLPPLVKALRETCRVYVRKRDDTPAGAEEQQPLHRLIIDFHRTGILEDQNTPLEFRTILPGYVSRKPHETHILVRMQYSENNADRHSVHEEANHHSLSETPAPHQSRCLRLLSVTMKAPPSLTAGDEEQQLSRTVVFSLRTDDAGFKLDFENPPESRPSTRDPVSHEAAPGTSHEAHQSPPISQLPSKVIADGRSVREKPNQPSVPNAPAPVSLTLSPTLLGHREETGTQCEWTVALRSLPPTCQVGRLMLHVTSAIECVCGKALWNGELDA</sequence>
<dbReference type="EMBL" id="MU004199">
    <property type="protein sequence ID" value="KAF2489077.1"/>
    <property type="molecule type" value="Genomic_DNA"/>
</dbReference>
<reference evidence="3" key="1">
    <citation type="journal article" date="2020" name="Stud. Mycol.">
        <title>101 Dothideomycetes genomes: a test case for predicting lifestyles and emergence of pathogens.</title>
        <authorList>
            <person name="Haridas S."/>
            <person name="Albert R."/>
            <person name="Binder M."/>
            <person name="Bloem J."/>
            <person name="Labutti K."/>
            <person name="Salamov A."/>
            <person name="Andreopoulos B."/>
            <person name="Baker S."/>
            <person name="Barry K."/>
            <person name="Bills G."/>
            <person name="Bluhm B."/>
            <person name="Cannon C."/>
            <person name="Castanera R."/>
            <person name="Culley D."/>
            <person name="Daum C."/>
            <person name="Ezra D."/>
            <person name="Gonzalez J."/>
            <person name="Henrissat B."/>
            <person name="Kuo A."/>
            <person name="Liang C."/>
            <person name="Lipzen A."/>
            <person name="Lutzoni F."/>
            <person name="Magnuson J."/>
            <person name="Mondo S."/>
            <person name="Nolan M."/>
            <person name="Ohm R."/>
            <person name="Pangilinan J."/>
            <person name="Park H.-J."/>
            <person name="Ramirez L."/>
            <person name="Alfaro M."/>
            <person name="Sun H."/>
            <person name="Tritt A."/>
            <person name="Yoshinaga Y."/>
            <person name="Zwiers L.-H."/>
            <person name="Turgeon B."/>
            <person name="Goodwin S."/>
            <person name="Spatafora J."/>
            <person name="Crous P."/>
            <person name="Grigoriev I."/>
        </authorList>
    </citation>
    <scope>NUCLEOTIDE SEQUENCE</scope>
    <source>
        <strain evidence="3">CBS 269.34</strain>
    </source>
</reference>
<feature type="transmembrane region" description="Helical" evidence="2">
    <location>
        <begin position="71"/>
        <end position="94"/>
    </location>
</feature>
<accession>A0A6A6QC93</accession>
<keyword evidence="2" id="KW-0812">Transmembrane</keyword>
<feature type="transmembrane region" description="Helical" evidence="2">
    <location>
        <begin position="186"/>
        <end position="203"/>
    </location>
</feature>
<keyword evidence="2" id="KW-0472">Membrane</keyword>
<feature type="region of interest" description="Disordered" evidence="1">
    <location>
        <begin position="392"/>
        <end position="431"/>
    </location>
</feature>
<evidence type="ECO:0000313" key="3">
    <source>
        <dbReference type="EMBL" id="KAF2489077.1"/>
    </source>
</evidence>
<dbReference type="Proteomes" id="UP000799750">
    <property type="component" value="Unassembled WGS sequence"/>
</dbReference>
<feature type="transmembrane region" description="Helical" evidence="2">
    <location>
        <begin position="141"/>
        <end position="165"/>
    </location>
</feature>
<name>A0A6A6QC93_9PEZI</name>
<feature type="transmembrane region" description="Helical" evidence="2">
    <location>
        <begin position="47"/>
        <end position="64"/>
    </location>
</feature>